<accession>A0A0D9W359</accession>
<dbReference type="EnsemblPlants" id="LPERR04G04170.1">
    <property type="protein sequence ID" value="LPERR04G04170.1"/>
    <property type="gene ID" value="LPERR04G04170"/>
</dbReference>
<sequence>MAALAGFSSSDAIIIRYALPGDGLARLRHVADDADLWGLVSLLLYHEASNLRRIRVFLFADAAPALVEKKDETAVAAAASGGEGKHGGTAVRMKVSYGGEFIRRDRSAAAYYAGGFHHMVRVGLSERLAELRPRLAALAGCSDVSIRYALPASEEEGGELRDVASDGDLWTLVSLLFFHEAFTNSKPKRGRRIRVFLFAVDGASAPTTPALLRRSVSLPSSGGGKHRDASSLMPTLPTLMEEDEGDDDDDTVAVTGKTRKHKTKKFSSMRRSVSVPALATLSSGLDTASASTSSGGGNSASSSSEDDAPAAAAVQLGPVVFVPVMPAMVVYPVIPVYYAIRVVDSSVLLVA</sequence>
<feature type="region of interest" description="Disordered" evidence="1">
    <location>
        <begin position="286"/>
        <end position="306"/>
    </location>
</feature>
<dbReference type="PANTHER" id="PTHR31066">
    <property type="entry name" value="OS05G0427100 PROTEIN-RELATED"/>
    <property type="match status" value="1"/>
</dbReference>
<reference evidence="2 3" key="1">
    <citation type="submission" date="2012-08" db="EMBL/GenBank/DDBJ databases">
        <title>Oryza genome evolution.</title>
        <authorList>
            <person name="Wing R.A."/>
        </authorList>
    </citation>
    <scope>NUCLEOTIDE SEQUENCE</scope>
</reference>
<evidence type="ECO:0000313" key="3">
    <source>
        <dbReference type="Proteomes" id="UP000032180"/>
    </source>
</evidence>
<dbReference type="InterPro" id="IPR053198">
    <property type="entry name" value="Gynoecium_Dev_Regulator"/>
</dbReference>
<name>A0A0D9W359_9ORYZ</name>
<dbReference type="HOGENOM" id="CLU_054119_0_0_1"/>
<evidence type="ECO:0000313" key="2">
    <source>
        <dbReference type="EnsemblPlants" id="LPERR04G04170.1"/>
    </source>
</evidence>
<proteinExistence type="predicted"/>
<feature type="compositionally biased region" description="Acidic residues" evidence="1">
    <location>
        <begin position="240"/>
        <end position="251"/>
    </location>
</feature>
<feature type="compositionally biased region" description="Basic residues" evidence="1">
    <location>
        <begin position="257"/>
        <end position="267"/>
    </location>
</feature>
<dbReference type="PANTHER" id="PTHR31066:SF64">
    <property type="entry name" value="OS04G0284800 PROTEIN"/>
    <property type="match status" value="1"/>
</dbReference>
<dbReference type="AlphaFoldDB" id="A0A0D9W359"/>
<organism evidence="2 3">
    <name type="scientific">Leersia perrieri</name>
    <dbReference type="NCBI Taxonomy" id="77586"/>
    <lineage>
        <taxon>Eukaryota</taxon>
        <taxon>Viridiplantae</taxon>
        <taxon>Streptophyta</taxon>
        <taxon>Embryophyta</taxon>
        <taxon>Tracheophyta</taxon>
        <taxon>Spermatophyta</taxon>
        <taxon>Magnoliopsida</taxon>
        <taxon>Liliopsida</taxon>
        <taxon>Poales</taxon>
        <taxon>Poaceae</taxon>
        <taxon>BOP clade</taxon>
        <taxon>Oryzoideae</taxon>
        <taxon>Oryzeae</taxon>
        <taxon>Oryzinae</taxon>
        <taxon>Leersia</taxon>
    </lineage>
</organism>
<dbReference type="eggNOG" id="ENOG502SCC4">
    <property type="taxonomic scope" value="Eukaryota"/>
</dbReference>
<protein>
    <submittedName>
        <fullName evidence="2">Uncharacterized protein</fullName>
    </submittedName>
</protein>
<reference evidence="2" key="3">
    <citation type="submission" date="2015-04" db="UniProtKB">
        <authorList>
            <consortium name="EnsemblPlants"/>
        </authorList>
    </citation>
    <scope>IDENTIFICATION</scope>
</reference>
<dbReference type="STRING" id="77586.A0A0D9W359"/>
<reference evidence="3" key="2">
    <citation type="submission" date="2013-12" db="EMBL/GenBank/DDBJ databases">
        <authorList>
            <person name="Yu Y."/>
            <person name="Lee S."/>
            <person name="de Baynast K."/>
            <person name="Wissotski M."/>
            <person name="Liu L."/>
            <person name="Talag J."/>
            <person name="Goicoechea J."/>
            <person name="Angelova A."/>
            <person name="Jetty R."/>
            <person name="Kudrna D."/>
            <person name="Golser W."/>
            <person name="Rivera L."/>
            <person name="Zhang J."/>
            <person name="Wing R."/>
        </authorList>
    </citation>
    <scope>NUCLEOTIDE SEQUENCE</scope>
</reference>
<evidence type="ECO:0000256" key="1">
    <source>
        <dbReference type="SAM" id="MobiDB-lite"/>
    </source>
</evidence>
<dbReference type="Proteomes" id="UP000032180">
    <property type="component" value="Chromosome 4"/>
</dbReference>
<feature type="region of interest" description="Disordered" evidence="1">
    <location>
        <begin position="214"/>
        <end position="267"/>
    </location>
</feature>
<keyword evidence="3" id="KW-1185">Reference proteome</keyword>
<dbReference type="Gramene" id="LPERR04G04170.1">
    <property type="protein sequence ID" value="LPERR04G04170.1"/>
    <property type="gene ID" value="LPERR04G04170"/>
</dbReference>